<evidence type="ECO:0000313" key="3">
    <source>
        <dbReference type="EMBL" id="ADV82935.1"/>
    </source>
</evidence>
<feature type="binding site" evidence="2">
    <location>
        <begin position="83"/>
        <end position="86"/>
    </location>
    <ligand>
        <name>substrate</name>
    </ligand>
</feature>
<dbReference type="SMART" id="SM00855">
    <property type="entry name" value="PGAM"/>
    <property type="match status" value="1"/>
</dbReference>
<dbReference type="RefSeq" id="WP_013568668.1">
    <property type="nucleotide sequence ID" value="NC_014963.1"/>
</dbReference>
<dbReference type="HOGENOM" id="CLU_033323_13_1_0"/>
<dbReference type="GO" id="GO:0101006">
    <property type="term" value="F:protein histidine phosphatase activity"/>
    <property type="evidence" value="ECO:0007669"/>
    <property type="project" value="TreeGrafter"/>
</dbReference>
<dbReference type="KEGG" id="tsa:AciPR4_2133"/>
<dbReference type="EMBL" id="CP002467">
    <property type="protein sequence ID" value="ADV82935.1"/>
    <property type="molecule type" value="Genomic_DNA"/>
</dbReference>
<dbReference type="SUPFAM" id="SSF53254">
    <property type="entry name" value="Phosphoglycerate mutase-like"/>
    <property type="match status" value="1"/>
</dbReference>
<name>E8V8F6_TERSS</name>
<dbReference type="OrthoDB" id="9781415at2"/>
<feature type="active site" description="Proton donor/acceptor" evidence="1">
    <location>
        <position position="83"/>
    </location>
</feature>
<dbReference type="AlphaFoldDB" id="E8V8F6"/>
<protein>
    <submittedName>
        <fullName evidence="3">Phosphoglycerate mutase</fullName>
    </submittedName>
</protein>
<dbReference type="InterPro" id="IPR013078">
    <property type="entry name" value="His_Pase_superF_clade-1"/>
</dbReference>
<evidence type="ECO:0000256" key="1">
    <source>
        <dbReference type="PIRSR" id="PIRSR613078-1"/>
    </source>
</evidence>
<dbReference type="GO" id="GO:0070297">
    <property type="term" value="P:regulation of phosphorelay signal transduction system"/>
    <property type="evidence" value="ECO:0007669"/>
    <property type="project" value="TreeGrafter"/>
</dbReference>
<accession>E8V8F6</accession>
<dbReference type="InterPro" id="IPR029033">
    <property type="entry name" value="His_PPase_superfam"/>
</dbReference>
<feature type="binding site" evidence="2">
    <location>
        <position position="61"/>
    </location>
    <ligand>
        <name>substrate</name>
    </ligand>
</feature>
<dbReference type="STRING" id="401053.AciPR4_2133"/>
<feature type="active site" description="Tele-phosphohistidine intermediate" evidence="1">
    <location>
        <position position="12"/>
    </location>
</feature>
<organism evidence="3 4">
    <name type="scientific">Terriglobus saanensis (strain ATCC BAA-1853 / DSM 23119 / SP1PR4)</name>
    <dbReference type="NCBI Taxonomy" id="401053"/>
    <lineage>
        <taxon>Bacteria</taxon>
        <taxon>Pseudomonadati</taxon>
        <taxon>Acidobacteriota</taxon>
        <taxon>Terriglobia</taxon>
        <taxon>Terriglobales</taxon>
        <taxon>Acidobacteriaceae</taxon>
        <taxon>Terriglobus</taxon>
    </lineage>
</organism>
<gene>
    <name evidence="3" type="ordered locus">AciPR4_2133</name>
</gene>
<reference evidence="3 4" key="1">
    <citation type="journal article" date="2012" name="Stand. Genomic Sci.">
        <title>Complete genome sequence of Terriglobus saanensis type strain SP1PR4(T), an Acidobacteria from tundra soil.</title>
        <authorList>
            <person name="Rawat S.R."/>
            <person name="Mannisto M.K."/>
            <person name="Starovoytov V."/>
            <person name="Goodwin L."/>
            <person name="Nolan M."/>
            <person name="Hauser L."/>
            <person name="Land M."/>
            <person name="Davenport K.W."/>
            <person name="Woyke T."/>
            <person name="Haggblom M.M."/>
        </authorList>
    </citation>
    <scope>NUCLEOTIDE SEQUENCE</scope>
    <source>
        <strain evidence="4">ATCC BAA-1853 / DSM 23119 / SP1PR4</strain>
    </source>
</reference>
<dbReference type="PANTHER" id="PTHR48100">
    <property type="entry name" value="BROAD-SPECIFICITY PHOSPHATASE YOR283W-RELATED"/>
    <property type="match status" value="1"/>
</dbReference>
<dbReference type="Gene3D" id="3.40.50.1240">
    <property type="entry name" value="Phosphoglycerate mutase-like"/>
    <property type="match status" value="1"/>
</dbReference>
<keyword evidence="4" id="KW-1185">Reference proteome</keyword>
<evidence type="ECO:0000256" key="2">
    <source>
        <dbReference type="PIRSR" id="PIRSR613078-2"/>
    </source>
</evidence>
<proteinExistence type="predicted"/>
<dbReference type="eggNOG" id="COG0406">
    <property type="taxonomic scope" value="Bacteria"/>
</dbReference>
<dbReference type="PANTHER" id="PTHR48100:SF15">
    <property type="entry name" value="SEDOHEPTULOSE 1,7-BISPHOSPHATASE"/>
    <property type="match status" value="1"/>
</dbReference>
<dbReference type="CDD" id="cd07067">
    <property type="entry name" value="HP_PGM_like"/>
    <property type="match status" value="1"/>
</dbReference>
<dbReference type="PIRSF" id="PIRSF000709">
    <property type="entry name" value="6PFK_2-Ptase"/>
    <property type="match status" value="1"/>
</dbReference>
<dbReference type="Pfam" id="PF00300">
    <property type="entry name" value="His_Phos_1"/>
    <property type="match status" value="1"/>
</dbReference>
<dbReference type="Proteomes" id="UP000006844">
    <property type="component" value="Chromosome"/>
</dbReference>
<sequence length="195" mass="21784">MKVLSEIWLVRHGETEWSLSGAHTSRTDIPLTEQGKERAVTLKPYLARQDFSLVLTSPRQRAQETCKLAGMGDQAEVDANLAEWDYGIYEGRTTPEIRKEHPGWSVWNDPIPEGESLPQVAARAEKVISKAKAAGGKVLIFSHAHFLRILTACWMELPPSNGKSLALTTGSLSILGYERETPVLRLWNRSFETSL</sequence>
<evidence type="ECO:0000313" key="4">
    <source>
        <dbReference type="Proteomes" id="UP000006844"/>
    </source>
</evidence>
<dbReference type="InterPro" id="IPR050275">
    <property type="entry name" value="PGM_Phosphatase"/>
</dbReference>